<reference evidence="2 3" key="1">
    <citation type="submission" date="2018-06" db="EMBL/GenBank/DDBJ databases">
        <authorList>
            <consortium name="Pathogen Informatics"/>
            <person name="Doyle S."/>
        </authorList>
    </citation>
    <scope>NUCLEOTIDE SEQUENCE [LARGE SCALE GENOMIC DNA]</scope>
    <source>
        <strain evidence="2 3">NCTC11388</strain>
    </source>
</reference>
<dbReference type="Proteomes" id="UP000254893">
    <property type="component" value="Unassembled WGS sequence"/>
</dbReference>
<proteinExistence type="predicted"/>
<dbReference type="EMBL" id="UGYW01000002">
    <property type="protein sequence ID" value="SUJ15477.1"/>
    <property type="molecule type" value="Genomic_DNA"/>
</dbReference>
<feature type="transmembrane region" description="Helical" evidence="1">
    <location>
        <begin position="37"/>
        <end position="54"/>
    </location>
</feature>
<dbReference type="AlphaFoldDB" id="A0A380CAZ9"/>
<gene>
    <name evidence="2" type="ORF">NCTC11388_02489</name>
</gene>
<keyword evidence="1" id="KW-0472">Membrane</keyword>
<keyword evidence="1" id="KW-1133">Transmembrane helix</keyword>
<feature type="transmembrane region" description="Helical" evidence="1">
    <location>
        <begin position="12"/>
        <end position="31"/>
    </location>
</feature>
<keyword evidence="1" id="KW-0812">Transmembrane</keyword>
<sequence length="64" mass="7918">MNKFNQILVHPNFSYIYLFLVVICAVSFFVMDEKHPFKTYIFPIVIVLFLLQRYRRYLIQRNQK</sequence>
<dbReference type="RefSeq" id="WP_002998492.1">
    <property type="nucleotide sequence ID" value="NZ_JBPFQB010000001.1"/>
</dbReference>
<protein>
    <submittedName>
        <fullName evidence="2">Uncharacterized protein</fullName>
    </submittedName>
</protein>
<name>A0A380CAZ9_SPHSI</name>
<evidence type="ECO:0000313" key="2">
    <source>
        <dbReference type="EMBL" id="SUJ15477.1"/>
    </source>
</evidence>
<accession>A0A380CAZ9</accession>
<evidence type="ECO:0000313" key="3">
    <source>
        <dbReference type="Proteomes" id="UP000254893"/>
    </source>
</evidence>
<evidence type="ECO:0000256" key="1">
    <source>
        <dbReference type="SAM" id="Phobius"/>
    </source>
</evidence>
<organism evidence="2 3">
    <name type="scientific">Sphingobacterium spiritivorum</name>
    <name type="common">Flavobacterium spiritivorum</name>
    <dbReference type="NCBI Taxonomy" id="258"/>
    <lineage>
        <taxon>Bacteria</taxon>
        <taxon>Pseudomonadati</taxon>
        <taxon>Bacteroidota</taxon>
        <taxon>Sphingobacteriia</taxon>
        <taxon>Sphingobacteriales</taxon>
        <taxon>Sphingobacteriaceae</taxon>
        <taxon>Sphingobacterium</taxon>
    </lineage>
</organism>